<dbReference type="Pfam" id="PF12668">
    <property type="entry name" value="DUF3791"/>
    <property type="match status" value="1"/>
</dbReference>
<accession>A0AA93B8X4</accession>
<evidence type="ECO:0000313" key="1">
    <source>
        <dbReference type="EMBL" id="RGL62463.1"/>
    </source>
</evidence>
<dbReference type="InterPro" id="IPR024269">
    <property type="entry name" value="DUF3791"/>
</dbReference>
<dbReference type="EMBL" id="QSSA01000007">
    <property type="protein sequence ID" value="RGL62463.1"/>
    <property type="molecule type" value="Genomic_DNA"/>
</dbReference>
<evidence type="ECO:0000313" key="2">
    <source>
        <dbReference type="Proteomes" id="UP000261187"/>
    </source>
</evidence>
<name>A0AA93B8X4_9BACT</name>
<organism evidence="1 2">
    <name type="scientific">Segatella copri</name>
    <dbReference type="NCBI Taxonomy" id="165179"/>
    <lineage>
        <taxon>Bacteria</taxon>
        <taxon>Pseudomonadati</taxon>
        <taxon>Bacteroidota</taxon>
        <taxon>Bacteroidia</taxon>
        <taxon>Bacteroidales</taxon>
        <taxon>Prevotellaceae</taxon>
        <taxon>Segatella</taxon>
    </lineage>
</organism>
<sequence>MDKEKQGKAVFVSFCIEQYAKAKNMSTEDVVNLFEQYGIAEHFCEFYKVLHTQGGQWLIEEIDKMINERRK</sequence>
<reference evidence="1 2" key="1">
    <citation type="submission" date="2018-08" db="EMBL/GenBank/DDBJ databases">
        <title>A genome reference for cultivated species of the human gut microbiota.</title>
        <authorList>
            <person name="Zou Y."/>
            <person name="Xue W."/>
            <person name="Luo G."/>
        </authorList>
    </citation>
    <scope>NUCLEOTIDE SEQUENCE [LARGE SCALE GENOMIC DNA]</scope>
    <source>
        <strain evidence="1 2">TF06-40</strain>
    </source>
</reference>
<dbReference type="Proteomes" id="UP000261187">
    <property type="component" value="Unassembled WGS sequence"/>
</dbReference>
<protein>
    <submittedName>
        <fullName evidence="1">DUF3791 domain-containing protein</fullName>
    </submittedName>
</protein>
<proteinExistence type="predicted"/>
<comment type="caution">
    <text evidence="1">The sequence shown here is derived from an EMBL/GenBank/DDBJ whole genome shotgun (WGS) entry which is preliminary data.</text>
</comment>
<gene>
    <name evidence="1" type="ORF">DXC61_04215</name>
</gene>
<dbReference type="AlphaFoldDB" id="A0AA93B8X4"/>
<dbReference type="RefSeq" id="WP_117692736.1">
    <property type="nucleotide sequence ID" value="NZ_QSSA01000007.1"/>
</dbReference>